<feature type="domain" description="Glycosyl hydrolase family 13 catalytic" evidence="5">
    <location>
        <begin position="169"/>
        <end position="602"/>
    </location>
</feature>
<sequence length="735" mass="81936">MTPSTWTHLGQTAQVWPGRNWPLGATWSAESTNFAVYAPAATEVWLCLFEEGPDGGELEVRHQLTEQSLGIWHGALPGVRPGTPYGYRVDGPWDPAEGLRFNPAKLLLDPYALAATGDLVPGQAAFAHVWGRTDVRDDHDSAGHVPRGVVVDPAFSDSPEGPFDWEGDTPMRRRWRDTVIYEAHVKGLTALHDRVPEHLRGTYAGLAHPAVTDYLRDLGVTAVELLPVHQFVSEPSLTERGTTNYWGYNSIGYFAPHAAYSSSGERGQQVREFKEMVRALHRAGLEVILDVVYNHTAEAGPLGPTLSFRGLDDRGFYKRVAPTLDPLTGESTFDDTYWDVTGCGNTVDSNNPLALRLILDSLRYWVTEMHVDGFRFDLMSALTRTGYDVDMNSDLLVAIGQDPVLRHVKLIAEPWDASMDGYLVGGMPPPWVEWNDQYRDEIRDFWRNHNQGTHAVATRLAGSSDLYADDGRSAYASINFVTAHDGFTLRDLVSYEHKHNEANGERNRDGTDNNRSWNHGVEGETDDPAMLAVRRRQAANIMATLCLSNGVPMITAGDERGRTQRGNNNAYCQDNEISYVDWRPDDAWLDVYEVTRAALALRREHPALRQRHWFEGRPTIRGGPKDLAWLHPSGREMSPEDWHDPELRTVGMFVSGQPLRAPGPRGEQQVDASFMIWFGSGWLPQRVSLPENDWVQRGEVVLSTDPRLAVGTVVEAGGELTVGRRSVVVLCSTTT</sequence>
<name>A0ABS2MFE1_9ACTN</name>
<dbReference type="InterPro" id="IPR013783">
    <property type="entry name" value="Ig-like_fold"/>
</dbReference>
<feature type="region of interest" description="Disordered" evidence="4">
    <location>
        <begin position="499"/>
        <end position="524"/>
    </location>
</feature>
<evidence type="ECO:0000313" key="7">
    <source>
        <dbReference type="Proteomes" id="UP000732378"/>
    </source>
</evidence>
<keyword evidence="7" id="KW-1185">Reference proteome</keyword>
<dbReference type="SUPFAM" id="SSF51011">
    <property type="entry name" value="Glycosyl hydrolase domain"/>
    <property type="match status" value="1"/>
</dbReference>
<dbReference type="CDD" id="cd11326">
    <property type="entry name" value="AmyAc_Glg_debranch"/>
    <property type="match status" value="1"/>
</dbReference>
<evidence type="ECO:0000313" key="6">
    <source>
        <dbReference type="EMBL" id="MBM7509901.1"/>
    </source>
</evidence>
<dbReference type="EC" id="3.2.1.-" evidence="6"/>
<dbReference type="InterPro" id="IPR014756">
    <property type="entry name" value="Ig_E-set"/>
</dbReference>
<evidence type="ECO:0000256" key="2">
    <source>
        <dbReference type="ARBA" id="ARBA00022801"/>
    </source>
</evidence>
<dbReference type="PANTHER" id="PTHR43002">
    <property type="entry name" value="GLYCOGEN DEBRANCHING ENZYME"/>
    <property type="match status" value="1"/>
</dbReference>
<dbReference type="Proteomes" id="UP000732378">
    <property type="component" value="Unassembled WGS sequence"/>
</dbReference>
<evidence type="ECO:0000256" key="4">
    <source>
        <dbReference type="SAM" id="MobiDB-lite"/>
    </source>
</evidence>
<dbReference type="InterPro" id="IPR044505">
    <property type="entry name" value="GlgX_Isoamylase_N_E_set"/>
</dbReference>
<comment type="caution">
    <text evidence="6">The sequence shown here is derived from an EMBL/GenBank/DDBJ whole genome shotgun (WGS) entry which is preliminary data.</text>
</comment>
<dbReference type="EMBL" id="JAFBBZ010000001">
    <property type="protein sequence ID" value="MBM7509901.1"/>
    <property type="molecule type" value="Genomic_DNA"/>
</dbReference>
<accession>A0ABS2MFE1</accession>
<dbReference type="GO" id="GO:0016798">
    <property type="term" value="F:hydrolase activity, acting on glycosyl bonds"/>
    <property type="evidence" value="ECO:0007669"/>
    <property type="project" value="UniProtKB-KW"/>
</dbReference>
<protein>
    <submittedName>
        <fullName evidence="6">Glycogen operon protein</fullName>
        <ecNumber evidence="6">3.2.1.-</ecNumber>
    </submittedName>
</protein>
<dbReference type="SUPFAM" id="SSF51445">
    <property type="entry name" value="(Trans)glycosidases"/>
    <property type="match status" value="1"/>
</dbReference>
<proteinExistence type="inferred from homology"/>
<comment type="similarity">
    <text evidence="1">Belongs to the glycosyl hydrolase 13 family.</text>
</comment>
<dbReference type="InterPro" id="IPR017853">
    <property type="entry name" value="GH"/>
</dbReference>
<organism evidence="6 7">
    <name type="scientific">Nocardioides salarius</name>
    <dbReference type="NCBI Taxonomy" id="374513"/>
    <lineage>
        <taxon>Bacteria</taxon>
        <taxon>Bacillati</taxon>
        <taxon>Actinomycetota</taxon>
        <taxon>Actinomycetes</taxon>
        <taxon>Propionibacteriales</taxon>
        <taxon>Nocardioidaceae</taxon>
        <taxon>Nocardioides</taxon>
    </lineage>
</organism>
<dbReference type="SMART" id="SM00642">
    <property type="entry name" value="Aamy"/>
    <property type="match status" value="1"/>
</dbReference>
<evidence type="ECO:0000256" key="3">
    <source>
        <dbReference type="ARBA" id="ARBA00023295"/>
    </source>
</evidence>
<dbReference type="InterPro" id="IPR004193">
    <property type="entry name" value="Glyco_hydro_13_N"/>
</dbReference>
<dbReference type="InterPro" id="IPR011837">
    <property type="entry name" value="Glycogen_debranch_GlgX"/>
</dbReference>
<dbReference type="InterPro" id="IPR013780">
    <property type="entry name" value="Glyco_hydro_b"/>
</dbReference>
<dbReference type="RefSeq" id="WP_193667456.1">
    <property type="nucleotide sequence ID" value="NZ_JACDTV010000002.1"/>
</dbReference>
<dbReference type="Pfam" id="PF02922">
    <property type="entry name" value="CBM_48"/>
    <property type="match status" value="1"/>
</dbReference>
<evidence type="ECO:0000256" key="1">
    <source>
        <dbReference type="ARBA" id="ARBA00008061"/>
    </source>
</evidence>
<dbReference type="NCBIfam" id="TIGR02100">
    <property type="entry name" value="glgX_debranch"/>
    <property type="match status" value="1"/>
</dbReference>
<gene>
    <name evidence="6" type="ORF">JOE61_003715</name>
</gene>
<dbReference type="Gene3D" id="3.20.20.80">
    <property type="entry name" value="Glycosidases"/>
    <property type="match status" value="1"/>
</dbReference>
<dbReference type="CDD" id="cd02856">
    <property type="entry name" value="E_set_GDE_Isoamylase_N"/>
    <property type="match status" value="1"/>
</dbReference>
<dbReference type="InterPro" id="IPR006047">
    <property type="entry name" value="GH13_cat_dom"/>
</dbReference>
<dbReference type="Gene3D" id="2.60.40.10">
    <property type="entry name" value="Immunoglobulins"/>
    <property type="match status" value="1"/>
</dbReference>
<evidence type="ECO:0000259" key="5">
    <source>
        <dbReference type="SMART" id="SM00642"/>
    </source>
</evidence>
<feature type="compositionally biased region" description="Basic and acidic residues" evidence="4">
    <location>
        <begin position="499"/>
        <end position="512"/>
    </location>
</feature>
<dbReference type="Gene3D" id="2.60.40.1180">
    <property type="entry name" value="Golgi alpha-mannosidase II"/>
    <property type="match status" value="1"/>
</dbReference>
<keyword evidence="3 6" id="KW-0326">Glycosidase</keyword>
<dbReference type="Pfam" id="PF00128">
    <property type="entry name" value="Alpha-amylase"/>
    <property type="match status" value="1"/>
</dbReference>
<dbReference type="SUPFAM" id="SSF81296">
    <property type="entry name" value="E set domains"/>
    <property type="match status" value="1"/>
</dbReference>
<keyword evidence="2 6" id="KW-0378">Hydrolase</keyword>
<reference evidence="6 7" key="1">
    <citation type="submission" date="2021-01" db="EMBL/GenBank/DDBJ databases">
        <title>Sequencing the genomes of 1000 actinobacteria strains.</title>
        <authorList>
            <person name="Klenk H.-P."/>
        </authorList>
    </citation>
    <scope>NUCLEOTIDE SEQUENCE [LARGE SCALE GENOMIC DNA]</scope>
    <source>
        <strain evidence="6 7">DSM 18239</strain>
    </source>
</reference>